<dbReference type="InterPro" id="IPR016039">
    <property type="entry name" value="Thiolase-like"/>
</dbReference>
<dbReference type="GO" id="GO:0044550">
    <property type="term" value="P:secondary metabolite biosynthetic process"/>
    <property type="evidence" value="ECO:0007669"/>
    <property type="project" value="TreeGrafter"/>
</dbReference>
<dbReference type="NCBIfam" id="TIGR00747">
    <property type="entry name" value="fabH"/>
    <property type="match status" value="1"/>
</dbReference>
<dbReference type="EMBL" id="BAOP01000029">
    <property type="protein sequence ID" value="GAC81137.1"/>
    <property type="molecule type" value="Genomic_DNA"/>
</dbReference>
<keyword evidence="7" id="KW-0443">Lipid metabolism</keyword>
<organism evidence="12 13">
    <name type="scientific">Gordonia malaquae NBRC 108250</name>
    <dbReference type="NCBI Taxonomy" id="1223542"/>
    <lineage>
        <taxon>Bacteria</taxon>
        <taxon>Bacillati</taxon>
        <taxon>Actinomycetota</taxon>
        <taxon>Actinomycetes</taxon>
        <taxon>Mycobacteriales</taxon>
        <taxon>Gordoniaceae</taxon>
        <taxon>Gordonia</taxon>
    </lineage>
</organism>
<dbReference type="Pfam" id="PF08541">
    <property type="entry name" value="ACP_syn_III_C"/>
    <property type="match status" value="1"/>
</dbReference>
<dbReference type="CDD" id="cd00830">
    <property type="entry name" value="KAS_III"/>
    <property type="match status" value="1"/>
</dbReference>
<keyword evidence="8" id="KW-0275">Fatty acid biosynthesis</keyword>
<dbReference type="Gene3D" id="3.40.47.10">
    <property type="match status" value="2"/>
</dbReference>
<dbReference type="InterPro" id="IPR013747">
    <property type="entry name" value="ACP_syn_III_C"/>
</dbReference>
<dbReference type="InterPro" id="IPR004655">
    <property type="entry name" value="FabH"/>
</dbReference>
<feature type="domain" description="Beta-ketoacyl-[acyl-carrier-protein] synthase III N-terminal" evidence="11">
    <location>
        <begin position="118"/>
        <end position="195"/>
    </location>
</feature>
<evidence type="ECO:0000256" key="4">
    <source>
        <dbReference type="ARBA" id="ARBA00022516"/>
    </source>
</evidence>
<keyword evidence="9" id="KW-0012">Acyltransferase</keyword>
<keyword evidence="5" id="KW-0808">Transferase</keyword>
<evidence type="ECO:0000256" key="1">
    <source>
        <dbReference type="ARBA" id="ARBA00005189"/>
    </source>
</evidence>
<dbReference type="NCBIfam" id="NF006829">
    <property type="entry name" value="PRK09352.1"/>
    <property type="match status" value="1"/>
</dbReference>
<dbReference type="AlphaFoldDB" id="M3UYW9"/>
<dbReference type="OrthoDB" id="9815506at2"/>
<sequence length="372" mass="38774">MHVATLVTPSGHPNVAMLGIGAYRPKRLVTNDELCTVLDSSDQWIFERSGIHNRRWISGDETMRSMSAAAAERAIINSGVDREKIDMLILAASSWPYNVPHGAPIIASDIGINGISAFDVSAGCGGFGYALGVAADAIRAGSANYVVVIGAETMSVGLDVTDRGTGFIFGDGAGAVVVGPSDVNGISPMVSGSDGDNAEAISQNRDTVEYMARAVEYQGKDPETDPVGRLVISMEGPRVFRWAAITLPKALTTMLTESGAGVDDIEVFIPHQANARINELMKKNLGFPDDLPMANDIENTGNTSAASIPLAMEEMLATGKAQGGQTALILGFGAGLSYAGGVVTMPPAPKVTSFDGLDDAVPGPLAKHLRIS</sequence>
<dbReference type="GO" id="GO:0006633">
    <property type="term" value="P:fatty acid biosynthetic process"/>
    <property type="evidence" value="ECO:0007669"/>
    <property type="project" value="UniProtKB-KW"/>
</dbReference>
<keyword evidence="13" id="KW-1185">Reference proteome</keyword>
<name>M3UYW9_GORML</name>
<evidence type="ECO:0000256" key="2">
    <source>
        <dbReference type="ARBA" id="ARBA00008642"/>
    </source>
</evidence>
<evidence type="ECO:0000256" key="6">
    <source>
        <dbReference type="ARBA" id="ARBA00022832"/>
    </source>
</evidence>
<comment type="similarity">
    <text evidence="2">Belongs to the thiolase-like superfamily. FabH family.</text>
</comment>
<keyword evidence="6" id="KW-0276">Fatty acid metabolism</keyword>
<dbReference type="SUPFAM" id="SSF53901">
    <property type="entry name" value="Thiolase-like"/>
    <property type="match status" value="1"/>
</dbReference>
<proteinExistence type="inferred from homology"/>
<evidence type="ECO:0000313" key="13">
    <source>
        <dbReference type="Proteomes" id="UP000035009"/>
    </source>
</evidence>
<dbReference type="Pfam" id="PF08545">
    <property type="entry name" value="ACP_syn_III"/>
    <property type="match status" value="1"/>
</dbReference>
<keyword evidence="3" id="KW-0963">Cytoplasm</keyword>
<evidence type="ECO:0000256" key="8">
    <source>
        <dbReference type="ARBA" id="ARBA00023160"/>
    </source>
</evidence>
<dbReference type="PANTHER" id="PTHR34069:SF2">
    <property type="entry name" value="BETA-KETOACYL-[ACYL-CARRIER-PROTEIN] SYNTHASE III"/>
    <property type="match status" value="1"/>
</dbReference>
<reference evidence="12 13" key="1">
    <citation type="submission" date="2013-02" db="EMBL/GenBank/DDBJ databases">
        <title>Whole genome shotgun sequence of Gordonia malaquae NBRC 108250.</title>
        <authorList>
            <person name="Yoshida I."/>
            <person name="Hosoyama A."/>
            <person name="Tsuchikane K."/>
            <person name="Ando Y."/>
            <person name="Baba S."/>
            <person name="Ohji S."/>
            <person name="Hamada M."/>
            <person name="Tamura T."/>
            <person name="Yamazoe A."/>
            <person name="Yamazaki S."/>
            <person name="Fujita N."/>
        </authorList>
    </citation>
    <scope>NUCLEOTIDE SEQUENCE [LARGE SCALE GENOMIC DNA]</scope>
    <source>
        <strain evidence="12 13">NBRC 108250</strain>
    </source>
</reference>
<evidence type="ECO:0000256" key="3">
    <source>
        <dbReference type="ARBA" id="ARBA00022490"/>
    </source>
</evidence>
<evidence type="ECO:0000256" key="9">
    <source>
        <dbReference type="ARBA" id="ARBA00023315"/>
    </source>
</evidence>
<dbReference type="eggNOG" id="COG0332">
    <property type="taxonomic scope" value="Bacteria"/>
</dbReference>
<evidence type="ECO:0000313" key="12">
    <source>
        <dbReference type="EMBL" id="GAC81137.1"/>
    </source>
</evidence>
<dbReference type="Proteomes" id="UP000035009">
    <property type="component" value="Unassembled WGS sequence"/>
</dbReference>
<protein>
    <submittedName>
        <fullName evidence="12">3-oxoacyl-[acyl-carrier-protein] synthase III</fullName>
    </submittedName>
</protein>
<comment type="caution">
    <text evidence="12">The sequence shown here is derived from an EMBL/GenBank/DDBJ whole genome shotgun (WGS) entry which is preliminary data.</text>
</comment>
<dbReference type="InterPro" id="IPR013751">
    <property type="entry name" value="ACP_syn_III_N"/>
</dbReference>
<dbReference type="PANTHER" id="PTHR34069">
    <property type="entry name" value="3-OXOACYL-[ACYL-CARRIER-PROTEIN] SYNTHASE 3"/>
    <property type="match status" value="1"/>
</dbReference>
<comment type="pathway">
    <text evidence="1">Lipid metabolism.</text>
</comment>
<feature type="domain" description="Beta-ketoacyl-[acyl-carrier-protein] synthase III C-terminal" evidence="10">
    <location>
        <begin position="255"/>
        <end position="344"/>
    </location>
</feature>
<evidence type="ECO:0000259" key="10">
    <source>
        <dbReference type="Pfam" id="PF08541"/>
    </source>
</evidence>
<keyword evidence="4" id="KW-0444">Lipid biosynthesis</keyword>
<evidence type="ECO:0000259" key="11">
    <source>
        <dbReference type="Pfam" id="PF08545"/>
    </source>
</evidence>
<evidence type="ECO:0000256" key="5">
    <source>
        <dbReference type="ARBA" id="ARBA00022679"/>
    </source>
</evidence>
<dbReference type="GO" id="GO:0004315">
    <property type="term" value="F:3-oxoacyl-[acyl-carrier-protein] synthase activity"/>
    <property type="evidence" value="ECO:0007669"/>
    <property type="project" value="InterPro"/>
</dbReference>
<dbReference type="RefSeq" id="WP_008380672.1">
    <property type="nucleotide sequence ID" value="NZ_BAOP01000029.1"/>
</dbReference>
<accession>M3UYW9</accession>
<evidence type="ECO:0000256" key="7">
    <source>
        <dbReference type="ARBA" id="ARBA00023098"/>
    </source>
</evidence>
<dbReference type="STRING" id="410332.SAMN04488550_1155"/>
<gene>
    <name evidence="12" type="primary">fabH</name>
    <name evidence="12" type="ORF">GM1_029_00390</name>
</gene>